<evidence type="ECO:0000256" key="1">
    <source>
        <dbReference type="SAM" id="MobiDB-lite"/>
    </source>
</evidence>
<protein>
    <submittedName>
        <fullName evidence="2">Uncharacterized protein</fullName>
    </submittedName>
</protein>
<sequence length="236" mass="27555">MFSYHRILKTFGRSVNDKTLQCDCDIHPWEITINGKRWTDKIRLIGFIDVFFVISYSANDRFEQGIIVYKDKLALEELEKNRVTREEESTLNYAQNRNEESECETDDDESDEKVKRDPKQAEWQENRSYRTKSLGHKIELRTEYPKSWIQEYEIRINKPMNWALSKRVRRGLKPHSIGRLIRDVIDCGIITQTQFFAHITGAVLAGTTADDVLRKAFNGLGSYNNASRQALSNDNV</sequence>
<evidence type="ECO:0000313" key="3">
    <source>
        <dbReference type="Proteomes" id="UP000325780"/>
    </source>
</evidence>
<feature type="compositionally biased region" description="Basic and acidic residues" evidence="1">
    <location>
        <begin position="112"/>
        <end position="122"/>
    </location>
</feature>
<proteinExistence type="predicted"/>
<dbReference type="Proteomes" id="UP000325780">
    <property type="component" value="Unassembled WGS sequence"/>
</dbReference>
<keyword evidence="3" id="KW-1185">Reference proteome</keyword>
<feature type="region of interest" description="Disordered" evidence="1">
    <location>
        <begin position="86"/>
        <end position="122"/>
    </location>
</feature>
<organism evidence="2 3">
    <name type="scientific">Aspergillus avenaceus</name>
    <dbReference type="NCBI Taxonomy" id="36643"/>
    <lineage>
        <taxon>Eukaryota</taxon>
        <taxon>Fungi</taxon>
        <taxon>Dikarya</taxon>
        <taxon>Ascomycota</taxon>
        <taxon>Pezizomycotina</taxon>
        <taxon>Eurotiomycetes</taxon>
        <taxon>Eurotiomycetidae</taxon>
        <taxon>Eurotiales</taxon>
        <taxon>Aspergillaceae</taxon>
        <taxon>Aspergillus</taxon>
        <taxon>Aspergillus subgen. Circumdati</taxon>
    </lineage>
</organism>
<reference evidence="2 3" key="1">
    <citation type="submission" date="2019-04" db="EMBL/GenBank/DDBJ databases">
        <title>Friends and foes A comparative genomics study of 23 Aspergillus species from section Flavi.</title>
        <authorList>
            <consortium name="DOE Joint Genome Institute"/>
            <person name="Kjaerbolling I."/>
            <person name="Vesth T."/>
            <person name="Frisvad J.C."/>
            <person name="Nybo J.L."/>
            <person name="Theobald S."/>
            <person name="Kildgaard S."/>
            <person name="Isbrandt T."/>
            <person name="Kuo A."/>
            <person name="Sato A."/>
            <person name="Lyhne E.K."/>
            <person name="Kogle M.E."/>
            <person name="Wiebenga A."/>
            <person name="Kun R.S."/>
            <person name="Lubbers R.J."/>
            <person name="Makela M.R."/>
            <person name="Barry K."/>
            <person name="Chovatia M."/>
            <person name="Clum A."/>
            <person name="Daum C."/>
            <person name="Haridas S."/>
            <person name="He G."/>
            <person name="LaButti K."/>
            <person name="Lipzen A."/>
            <person name="Mondo S."/>
            <person name="Riley R."/>
            <person name="Salamov A."/>
            <person name="Simmons B.A."/>
            <person name="Magnuson J.K."/>
            <person name="Henrissat B."/>
            <person name="Mortensen U.H."/>
            <person name="Larsen T.O."/>
            <person name="Devries R.P."/>
            <person name="Grigoriev I.V."/>
            <person name="Machida M."/>
            <person name="Baker S.E."/>
            <person name="Andersen M.R."/>
        </authorList>
    </citation>
    <scope>NUCLEOTIDE SEQUENCE [LARGE SCALE GENOMIC DNA]</scope>
    <source>
        <strain evidence="2 3">IBT 18842</strain>
    </source>
</reference>
<gene>
    <name evidence="2" type="ORF">BDV25DRAFT_138786</name>
</gene>
<dbReference type="OrthoDB" id="5227693at2759"/>
<evidence type="ECO:0000313" key="2">
    <source>
        <dbReference type="EMBL" id="KAE8151550.1"/>
    </source>
</evidence>
<accession>A0A5N6TYY8</accession>
<dbReference type="AlphaFoldDB" id="A0A5N6TYY8"/>
<name>A0A5N6TYY8_ASPAV</name>
<dbReference type="EMBL" id="ML742069">
    <property type="protein sequence ID" value="KAE8151550.1"/>
    <property type="molecule type" value="Genomic_DNA"/>
</dbReference>
<feature type="compositionally biased region" description="Acidic residues" evidence="1">
    <location>
        <begin position="101"/>
        <end position="111"/>
    </location>
</feature>